<dbReference type="EMBL" id="CAJOBD010000765">
    <property type="protein sequence ID" value="CAF3716558.1"/>
    <property type="molecule type" value="Genomic_DNA"/>
</dbReference>
<dbReference type="EMBL" id="CAJNOT010000092">
    <property type="protein sequence ID" value="CAF0833328.1"/>
    <property type="molecule type" value="Genomic_DNA"/>
</dbReference>
<dbReference type="AlphaFoldDB" id="A0A813V6G7"/>
<protein>
    <recommendedName>
        <fullName evidence="1">TIR domain-containing protein</fullName>
    </recommendedName>
</protein>
<evidence type="ECO:0000313" key="4">
    <source>
        <dbReference type="Proteomes" id="UP000663864"/>
    </source>
</evidence>
<gene>
    <name evidence="3" type="ORF">JBS370_LOCUS10513</name>
    <name evidence="2" type="ORF">ZHD862_LOCUS3989</name>
</gene>
<dbReference type="Proteomes" id="UP000663836">
    <property type="component" value="Unassembled WGS sequence"/>
</dbReference>
<reference evidence="2" key="1">
    <citation type="submission" date="2021-02" db="EMBL/GenBank/DDBJ databases">
        <authorList>
            <person name="Nowell W R."/>
        </authorList>
    </citation>
    <scope>NUCLEOTIDE SEQUENCE</scope>
</reference>
<evidence type="ECO:0000259" key="1">
    <source>
        <dbReference type="PROSITE" id="PS50104"/>
    </source>
</evidence>
<dbReference type="Proteomes" id="UP000663864">
    <property type="component" value="Unassembled WGS sequence"/>
</dbReference>
<dbReference type="PANTHER" id="PTHR46270:SF2">
    <property type="entry name" value="TIR DOMAIN-CONTAINING PROTEIN"/>
    <property type="match status" value="1"/>
</dbReference>
<dbReference type="InterPro" id="IPR000157">
    <property type="entry name" value="TIR_dom"/>
</dbReference>
<proteinExistence type="predicted"/>
<dbReference type="Pfam" id="PF13676">
    <property type="entry name" value="TIR_2"/>
    <property type="match status" value="1"/>
</dbReference>
<feature type="domain" description="TIR" evidence="1">
    <location>
        <begin position="485"/>
        <end position="615"/>
    </location>
</feature>
<accession>A0A813V6G7</accession>
<dbReference type="GO" id="GO:0007165">
    <property type="term" value="P:signal transduction"/>
    <property type="evidence" value="ECO:0007669"/>
    <property type="project" value="InterPro"/>
</dbReference>
<organism evidence="2 4">
    <name type="scientific">Rotaria sordida</name>
    <dbReference type="NCBI Taxonomy" id="392033"/>
    <lineage>
        <taxon>Eukaryota</taxon>
        <taxon>Metazoa</taxon>
        <taxon>Spiralia</taxon>
        <taxon>Gnathifera</taxon>
        <taxon>Rotifera</taxon>
        <taxon>Eurotatoria</taxon>
        <taxon>Bdelloidea</taxon>
        <taxon>Philodinida</taxon>
        <taxon>Philodinidae</taxon>
        <taxon>Rotaria</taxon>
    </lineage>
</organism>
<dbReference type="Gene3D" id="3.40.50.10140">
    <property type="entry name" value="Toll/interleukin-1 receptor homology (TIR) domain"/>
    <property type="match status" value="1"/>
</dbReference>
<evidence type="ECO:0000313" key="2">
    <source>
        <dbReference type="EMBL" id="CAF0833328.1"/>
    </source>
</evidence>
<dbReference type="SUPFAM" id="SSF52200">
    <property type="entry name" value="Toll/Interleukin receptor TIR domain"/>
    <property type="match status" value="1"/>
</dbReference>
<dbReference type="InterPro" id="IPR035897">
    <property type="entry name" value="Toll_tir_struct_dom_sf"/>
</dbReference>
<comment type="caution">
    <text evidence="2">The sequence shown here is derived from an EMBL/GenBank/DDBJ whole genome shotgun (WGS) entry which is preliminary data.</text>
</comment>
<sequence>MSDDSTSVQDQMVHDEFIDNLKSLSVSQSSCTYADGIKELHTQLKRSLQNGLSNNKAFAFRIVDNFYRIVPLFDKILSNDDKNDHNNFIQTKNFLETLTKAFDGVCFFEIFTVLKDVSPVQLIFQNYIVLLKETYFTDNNKYDDLVSCLLPVIAYSSVFTPVTEDKIPINLLTYLLTFTKRHWLFQHRETIIKNILGLIKAFSKNPLLVPMIIRNEWPHACVQWLVNNDTKNNLRPSYIIDYLICLIIQKLARHTIGVQILNQLNCLKRLDEYKEVMKNYHTEIQYNCLYVIQSMIYALLMEEDEIKQISLSNDNRTCHVINELILYTIEASHADYFFYKCFHVSEMLSVLSKLFVNDNILLKIVNENNQLFDCLCQLMIHFVNIIHDTNRVHQPTDDETLLSLTNLFWSISFHQCYHEKFQTNSILMNILSNLATSSSLYTCIKIKLIPRDMCSLKKAAEGILWNLKPSLPSISSQISNEKIEQQPLAMISYSHSDAIFCRELVEHLSAYVPTWVDYKQTQGTVAHSDDVWEEIAHAMEMATVIVLLVSKDYYNSKSCRQELSYASDTLKKRIIPVYVPNQQYRASGWLGIRIAGQKYIHFGRKSFTDAIKELSSTILTDQKSLVVSSTQPVTYPSSEPIPKTITNEENKLLLTLQNWTKKDIQKWFDDNHIHNDLITLYIEQFHTGTSLIVYARHVKLFYRHEYIRIFKNYSKIFHGKELNTLDFITFVDALYRLRTEYDPNSIIEDSYEKSNEQQLSCSVKTSDEATAQL</sequence>
<evidence type="ECO:0000313" key="3">
    <source>
        <dbReference type="EMBL" id="CAF3716558.1"/>
    </source>
</evidence>
<dbReference type="PROSITE" id="PS50104">
    <property type="entry name" value="TIR"/>
    <property type="match status" value="1"/>
</dbReference>
<name>A0A813V6G7_9BILA</name>
<dbReference type="PANTHER" id="PTHR46270">
    <property type="entry name" value="ARMADILLO-TYPE FOLD-RELATED"/>
    <property type="match status" value="1"/>
</dbReference>